<evidence type="ECO:0000313" key="5">
    <source>
        <dbReference type="Proteomes" id="UP001152320"/>
    </source>
</evidence>
<name>A0A9Q1BPQ0_HOLLE</name>
<dbReference type="OrthoDB" id="1933717at2759"/>
<dbReference type="InterPro" id="IPR036291">
    <property type="entry name" value="NAD(P)-bd_dom_sf"/>
</dbReference>
<gene>
    <name evidence="4" type="ORF">HOLleu_26677</name>
</gene>
<keyword evidence="2" id="KW-0560">Oxidoreductase</keyword>
<dbReference type="PRINTS" id="PR00081">
    <property type="entry name" value="GDHRDH"/>
</dbReference>
<reference evidence="4" key="1">
    <citation type="submission" date="2021-10" db="EMBL/GenBank/DDBJ databases">
        <title>Tropical sea cucumber genome reveals ecological adaptation and Cuvierian tubules defense mechanism.</title>
        <authorList>
            <person name="Chen T."/>
        </authorList>
    </citation>
    <scope>NUCLEOTIDE SEQUENCE</scope>
    <source>
        <strain evidence="4">Nanhai2018</strain>
        <tissue evidence="4">Muscle</tissue>
    </source>
</reference>
<evidence type="ECO:0000256" key="3">
    <source>
        <dbReference type="RuleBase" id="RU000363"/>
    </source>
</evidence>
<dbReference type="PRINTS" id="PR00080">
    <property type="entry name" value="SDRFAMILY"/>
</dbReference>
<evidence type="ECO:0000313" key="4">
    <source>
        <dbReference type="EMBL" id="KAJ8030304.1"/>
    </source>
</evidence>
<dbReference type="SUPFAM" id="SSF51735">
    <property type="entry name" value="NAD(P)-binding Rossmann-fold domains"/>
    <property type="match status" value="1"/>
</dbReference>
<organism evidence="4 5">
    <name type="scientific">Holothuria leucospilota</name>
    <name type="common">Black long sea cucumber</name>
    <name type="synonym">Mertensiothuria leucospilota</name>
    <dbReference type="NCBI Taxonomy" id="206669"/>
    <lineage>
        <taxon>Eukaryota</taxon>
        <taxon>Metazoa</taxon>
        <taxon>Echinodermata</taxon>
        <taxon>Eleutherozoa</taxon>
        <taxon>Echinozoa</taxon>
        <taxon>Holothuroidea</taxon>
        <taxon>Aspidochirotacea</taxon>
        <taxon>Aspidochirotida</taxon>
        <taxon>Holothuriidae</taxon>
        <taxon>Holothuria</taxon>
    </lineage>
</organism>
<sequence length="297" mass="33069">MATKKVVITGCSSGIGLATAVLLAKEGGFKVIATMRNLQKCGDIKKAAGESLNKSLFIKELDVSKEDSIVNFTRNILEEEGSIDVLINNAGIAQTGRFESVSMEQMQNLFKTNFFGAVRMTQELLPGMRKKRSGHIVFISSILGFQPFPFCDFYVASKFAIEGLVGSIAPILRCFNISVTSVEPGPVKTSVLDNLMTNNQKGPEFLCSNVFQDSNVLEDSDQKMAHLIRRFHEKMFPALWCNHQPVYEVSKLIKKCILDEKPPVRLQTTNEMTEMAKKILVDPKGNNITDELEAYFK</sequence>
<proteinExistence type="inferred from homology"/>
<dbReference type="GO" id="GO:0005829">
    <property type="term" value="C:cytosol"/>
    <property type="evidence" value="ECO:0007669"/>
    <property type="project" value="TreeGrafter"/>
</dbReference>
<keyword evidence="5" id="KW-1185">Reference proteome</keyword>
<comment type="caution">
    <text evidence="4">The sequence shown here is derived from an EMBL/GenBank/DDBJ whole genome shotgun (WGS) entry which is preliminary data.</text>
</comment>
<dbReference type="Gene3D" id="3.40.50.720">
    <property type="entry name" value="NAD(P)-binding Rossmann-like Domain"/>
    <property type="match status" value="1"/>
</dbReference>
<dbReference type="CDD" id="cd05374">
    <property type="entry name" value="17beta-HSD-like_SDR_c"/>
    <property type="match status" value="1"/>
</dbReference>
<dbReference type="Proteomes" id="UP001152320">
    <property type="component" value="Chromosome 13"/>
</dbReference>
<dbReference type="InterPro" id="IPR020904">
    <property type="entry name" value="Sc_DH/Rdtase_CS"/>
</dbReference>
<accession>A0A9Q1BPQ0</accession>
<dbReference type="EMBL" id="JAIZAY010000013">
    <property type="protein sequence ID" value="KAJ8030304.1"/>
    <property type="molecule type" value="Genomic_DNA"/>
</dbReference>
<evidence type="ECO:0000256" key="1">
    <source>
        <dbReference type="ARBA" id="ARBA00006484"/>
    </source>
</evidence>
<dbReference type="Pfam" id="PF00106">
    <property type="entry name" value="adh_short"/>
    <property type="match status" value="1"/>
</dbReference>
<comment type="similarity">
    <text evidence="1 3">Belongs to the short-chain dehydrogenases/reductases (SDR) family.</text>
</comment>
<evidence type="ECO:0000256" key="2">
    <source>
        <dbReference type="ARBA" id="ARBA00023002"/>
    </source>
</evidence>
<dbReference type="PANTHER" id="PTHR43391">
    <property type="entry name" value="RETINOL DEHYDROGENASE-RELATED"/>
    <property type="match status" value="1"/>
</dbReference>
<dbReference type="AlphaFoldDB" id="A0A9Q1BPQ0"/>
<dbReference type="GO" id="GO:0016491">
    <property type="term" value="F:oxidoreductase activity"/>
    <property type="evidence" value="ECO:0007669"/>
    <property type="project" value="UniProtKB-KW"/>
</dbReference>
<protein>
    <submittedName>
        <fullName evidence="4">Retinol dehydrogenase 8</fullName>
    </submittedName>
</protein>
<dbReference type="InterPro" id="IPR002347">
    <property type="entry name" value="SDR_fam"/>
</dbReference>
<dbReference type="PROSITE" id="PS00061">
    <property type="entry name" value="ADH_SHORT"/>
    <property type="match status" value="1"/>
</dbReference>
<dbReference type="PANTHER" id="PTHR43391:SF86">
    <property type="entry name" value="SHORT-CHAIN DEHYDROGENASE_REDUCTASE FAMILY PROTEIN"/>
    <property type="match status" value="1"/>
</dbReference>